<keyword evidence="9 19" id="KW-0808">Transferase</keyword>
<evidence type="ECO:0000256" key="8">
    <source>
        <dbReference type="ARBA" id="ARBA00022573"/>
    </source>
</evidence>
<dbReference type="PANTHER" id="PTHR34148">
    <property type="entry name" value="ADENOSYLCOBINAMIDE-GDP RIBAZOLETRANSFERASE"/>
    <property type="match status" value="1"/>
</dbReference>
<sequence>MRKNDITGISPWDPLLALVLLTRLPLPRLPDSVFARQAAAIWAFPLAGLAVGALICVTGWLAQAVGLSAWIAAGLMLAVSVMVTGAMHEDGLADTADGLWGGFTAERRLEIMKDSHIGTYGVLALILSQLLRLSALAALVSAGALWSLLAAAIWSRALMPVVMTALPNARGAGLSQSVGRPAPQAVGLGLALAAALVVAVMGAAGLGPALLSAVAVLGLGALAKAKIGGQTGDILGASQQLAEIVFLLALAAQLS</sequence>
<dbReference type="HAMAP" id="MF_00719">
    <property type="entry name" value="CobS"/>
    <property type="match status" value="1"/>
</dbReference>
<dbReference type="GO" id="GO:0051073">
    <property type="term" value="F:adenosylcobinamide-GDP ribazoletransferase activity"/>
    <property type="evidence" value="ECO:0007669"/>
    <property type="project" value="UniProtKB-EC"/>
</dbReference>
<dbReference type="EMBL" id="JAOWLB010000010">
    <property type="protein sequence ID" value="MCV2889489.1"/>
    <property type="molecule type" value="Genomic_DNA"/>
</dbReference>
<protein>
    <recommendedName>
        <fullName evidence="6 19">Adenosylcobinamide-GDP ribazoletransferase</fullName>
        <ecNumber evidence="5 19">2.7.8.26</ecNumber>
    </recommendedName>
    <alternativeName>
        <fullName evidence="16 19">Cobalamin synthase</fullName>
    </alternativeName>
    <alternativeName>
        <fullName evidence="15 19">Cobalamin-5'-phosphate synthase</fullName>
    </alternativeName>
</protein>
<dbReference type="RefSeq" id="WP_263829232.1">
    <property type="nucleotide sequence ID" value="NZ_JAOWLB010000010.1"/>
</dbReference>
<keyword evidence="7 19" id="KW-1003">Cell membrane</keyword>
<comment type="catalytic activity">
    <reaction evidence="17 19">
        <text>alpha-ribazole + adenosylcob(III)inamide-GDP = adenosylcob(III)alamin + GMP + H(+)</text>
        <dbReference type="Rhea" id="RHEA:16049"/>
        <dbReference type="ChEBI" id="CHEBI:10329"/>
        <dbReference type="ChEBI" id="CHEBI:15378"/>
        <dbReference type="ChEBI" id="CHEBI:18408"/>
        <dbReference type="ChEBI" id="CHEBI:58115"/>
        <dbReference type="ChEBI" id="CHEBI:60487"/>
        <dbReference type="EC" id="2.7.8.26"/>
    </reaction>
</comment>
<keyword evidence="21" id="KW-1185">Reference proteome</keyword>
<evidence type="ECO:0000313" key="21">
    <source>
        <dbReference type="Proteomes" id="UP001320899"/>
    </source>
</evidence>
<dbReference type="PANTHER" id="PTHR34148:SF1">
    <property type="entry name" value="ADENOSYLCOBINAMIDE-GDP RIBAZOLETRANSFERASE"/>
    <property type="match status" value="1"/>
</dbReference>
<evidence type="ECO:0000256" key="7">
    <source>
        <dbReference type="ARBA" id="ARBA00022475"/>
    </source>
</evidence>
<accession>A0ABT3ALG1</accession>
<evidence type="ECO:0000256" key="19">
    <source>
        <dbReference type="HAMAP-Rule" id="MF_00719"/>
    </source>
</evidence>
<comment type="similarity">
    <text evidence="4 19">Belongs to the CobS family.</text>
</comment>
<evidence type="ECO:0000256" key="2">
    <source>
        <dbReference type="ARBA" id="ARBA00004651"/>
    </source>
</evidence>
<keyword evidence="12 19" id="KW-1133">Transmembrane helix</keyword>
<comment type="caution">
    <text evidence="19">Lacks conserved residue(s) required for the propagation of feature annotation.</text>
</comment>
<evidence type="ECO:0000256" key="4">
    <source>
        <dbReference type="ARBA" id="ARBA00010561"/>
    </source>
</evidence>
<evidence type="ECO:0000256" key="11">
    <source>
        <dbReference type="ARBA" id="ARBA00022842"/>
    </source>
</evidence>
<reference evidence="20 21" key="1">
    <citation type="submission" date="2022-10" db="EMBL/GenBank/DDBJ databases">
        <title>Ruegeria sp. nov., isolated from ocean surface sediments.</title>
        <authorList>
            <person name="He W."/>
            <person name="Xue H.-P."/>
            <person name="Zhang D.-F."/>
        </authorList>
    </citation>
    <scope>NUCLEOTIDE SEQUENCE [LARGE SCALE GENOMIC DNA]</scope>
    <source>
        <strain evidence="20 21">XHP0148</strain>
    </source>
</reference>
<evidence type="ECO:0000256" key="14">
    <source>
        <dbReference type="ARBA" id="ARBA00025228"/>
    </source>
</evidence>
<dbReference type="Proteomes" id="UP001320899">
    <property type="component" value="Unassembled WGS sequence"/>
</dbReference>
<feature type="transmembrane region" description="Helical" evidence="19">
    <location>
        <begin position="186"/>
        <end position="204"/>
    </location>
</feature>
<evidence type="ECO:0000256" key="9">
    <source>
        <dbReference type="ARBA" id="ARBA00022679"/>
    </source>
</evidence>
<comment type="subcellular location">
    <subcellularLocation>
        <location evidence="2 19">Cell membrane</location>
        <topology evidence="2 19">Multi-pass membrane protein</topology>
    </subcellularLocation>
</comment>
<comment type="cofactor">
    <cofactor evidence="1 19">
        <name>Mg(2+)</name>
        <dbReference type="ChEBI" id="CHEBI:18420"/>
    </cofactor>
</comment>
<evidence type="ECO:0000256" key="10">
    <source>
        <dbReference type="ARBA" id="ARBA00022692"/>
    </source>
</evidence>
<keyword evidence="8 19" id="KW-0169">Cobalamin biosynthesis</keyword>
<keyword evidence="13 19" id="KW-0472">Membrane</keyword>
<evidence type="ECO:0000256" key="16">
    <source>
        <dbReference type="ARBA" id="ARBA00032853"/>
    </source>
</evidence>
<dbReference type="EC" id="2.7.8.26" evidence="5 19"/>
<evidence type="ECO:0000256" key="5">
    <source>
        <dbReference type="ARBA" id="ARBA00013200"/>
    </source>
</evidence>
<comment type="function">
    <text evidence="14 19">Joins adenosylcobinamide-GDP and alpha-ribazole to generate adenosylcobalamin (Ado-cobalamin). Also synthesizes adenosylcobalamin 5'-phosphate from adenosylcobinamide-GDP and alpha-ribazole 5'-phosphate.</text>
</comment>
<name>A0ABT3ALG1_9RHOB</name>
<proteinExistence type="inferred from homology"/>
<gene>
    <name evidence="19 20" type="primary">cobS</name>
    <name evidence="20" type="ORF">OE747_14170</name>
</gene>
<evidence type="ECO:0000256" key="17">
    <source>
        <dbReference type="ARBA" id="ARBA00048623"/>
    </source>
</evidence>
<evidence type="ECO:0000256" key="12">
    <source>
        <dbReference type="ARBA" id="ARBA00022989"/>
    </source>
</evidence>
<feature type="transmembrane region" description="Helical" evidence="19">
    <location>
        <begin position="67"/>
        <end position="87"/>
    </location>
</feature>
<evidence type="ECO:0000256" key="3">
    <source>
        <dbReference type="ARBA" id="ARBA00004663"/>
    </source>
</evidence>
<comment type="caution">
    <text evidence="20">The sequence shown here is derived from an EMBL/GenBank/DDBJ whole genome shotgun (WGS) entry which is preliminary data.</text>
</comment>
<keyword evidence="11 19" id="KW-0460">Magnesium</keyword>
<evidence type="ECO:0000256" key="6">
    <source>
        <dbReference type="ARBA" id="ARBA00015850"/>
    </source>
</evidence>
<dbReference type="InterPro" id="IPR003805">
    <property type="entry name" value="CobS"/>
</dbReference>
<evidence type="ECO:0000256" key="13">
    <source>
        <dbReference type="ARBA" id="ARBA00023136"/>
    </source>
</evidence>
<dbReference type="NCBIfam" id="TIGR00317">
    <property type="entry name" value="cobS"/>
    <property type="match status" value="1"/>
</dbReference>
<evidence type="ECO:0000256" key="15">
    <source>
        <dbReference type="ARBA" id="ARBA00032605"/>
    </source>
</evidence>
<evidence type="ECO:0000256" key="18">
    <source>
        <dbReference type="ARBA" id="ARBA00049504"/>
    </source>
</evidence>
<comment type="catalytic activity">
    <reaction evidence="18 19">
        <text>alpha-ribazole 5'-phosphate + adenosylcob(III)inamide-GDP = adenosylcob(III)alamin 5'-phosphate + GMP + H(+)</text>
        <dbReference type="Rhea" id="RHEA:23560"/>
        <dbReference type="ChEBI" id="CHEBI:15378"/>
        <dbReference type="ChEBI" id="CHEBI:57918"/>
        <dbReference type="ChEBI" id="CHEBI:58115"/>
        <dbReference type="ChEBI" id="CHEBI:60487"/>
        <dbReference type="ChEBI" id="CHEBI:60493"/>
        <dbReference type="EC" id="2.7.8.26"/>
    </reaction>
</comment>
<keyword evidence="10 19" id="KW-0812">Transmembrane</keyword>
<evidence type="ECO:0000313" key="20">
    <source>
        <dbReference type="EMBL" id="MCV2889489.1"/>
    </source>
</evidence>
<feature type="transmembrane region" description="Helical" evidence="19">
    <location>
        <begin position="38"/>
        <end position="61"/>
    </location>
</feature>
<dbReference type="Pfam" id="PF02654">
    <property type="entry name" value="CobS"/>
    <property type="match status" value="1"/>
</dbReference>
<organism evidence="20 21">
    <name type="scientific">Ruegeria aquimaris</name>
    <dbReference type="NCBI Taxonomy" id="2984333"/>
    <lineage>
        <taxon>Bacteria</taxon>
        <taxon>Pseudomonadati</taxon>
        <taxon>Pseudomonadota</taxon>
        <taxon>Alphaproteobacteria</taxon>
        <taxon>Rhodobacterales</taxon>
        <taxon>Roseobacteraceae</taxon>
        <taxon>Ruegeria</taxon>
    </lineage>
</organism>
<evidence type="ECO:0000256" key="1">
    <source>
        <dbReference type="ARBA" id="ARBA00001946"/>
    </source>
</evidence>
<comment type="pathway">
    <text evidence="3 19">Cofactor biosynthesis; adenosylcobalamin biosynthesis; adenosylcobalamin from cob(II)yrinate a,c-diamide: step 7/7.</text>
</comment>